<dbReference type="EMBL" id="HACG01022545">
    <property type="protein sequence ID" value="CEK69410.1"/>
    <property type="molecule type" value="Transcribed_RNA"/>
</dbReference>
<proteinExistence type="predicted"/>
<accession>A0A0B6ZNX2</accession>
<gene>
    <name evidence="1" type="primary">ORF70135</name>
</gene>
<organism evidence="1">
    <name type="scientific">Arion vulgaris</name>
    <dbReference type="NCBI Taxonomy" id="1028688"/>
    <lineage>
        <taxon>Eukaryota</taxon>
        <taxon>Metazoa</taxon>
        <taxon>Spiralia</taxon>
        <taxon>Lophotrochozoa</taxon>
        <taxon>Mollusca</taxon>
        <taxon>Gastropoda</taxon>
        <taxon>Heterobranchia</taxon>
        <taxon>Euthyneura</taxon>
        <taxon>Panpulmonata</taxon>
        <taxon>Eupulmonata</taxon>
        <taxon>Stylommatophora</taxon>
        <taxon>Helicina</taxon>
        <taxon>Arionoidea</taxon>
        <taxon>Arionidae</taxon>
        <taxon>Arion</taxon>
    </lineage>
</organism>
<reference evidence="1" key="1">
    <citation type="submission" date="2014-12" db="EMBL/GenBank/DDBJ databases">
        <title>Insight into the proteome of Arion vulgaris.</title>
        <authorList>
            <person name="Aradska J."/>
            <person name="Bulat T."/>
            <person name="Smidak R."/>
            <person name="Sarate P."/>
            <person name="Gangsoo J."/>
            <person name="Sialana F."/>
            <person name="Bilban M."/>
            <person name="Lubec G."/>
        </authorList>
    </citation>
    <scope>NUCLEOTIDE SEQUENCE</scope>
    <source>
        <tissue evidence="1">Skin</tissue>
    </source>
</reference>
<sequence length="77" mass="9158">MKIAAEHQFPFSLQFSEQSIVQEKDAWEVKDGFKFGPICISDMWDLRLKGHLLWFRLIKLECPTKYLLKNLSENRTL</sequence>
<name>A0A0B6ZNX2_9EUPU</name>
<dbReference type="AlphaFoldDB" id="A0A0B6ZNX2"/>
<protein>
    <submittedName>
        <fullName evidence="1">Uncharacterized protein</fullName>
    </submittedName>
</protein>
<evidence type="ECO:0000313" key="1">
    <source>
        <dbReference type="EMBL" id="CEK69410.1"/>
    </source>
</evidence>